<dbReference type="EMBL" id="CP002299">
    <property type="protein sequence ID" value="ADP83659.1"/>
    <property type="molecule type" value="Genomic_DNA"/>
</dbReference>
<proteinExistence type="predicted"/>
<evidence type="ECO:0000256" key="1">
    <source>
        <dbReference type="SAM" id="MobiDB-lite"/>
    </source>
</evidence>
<sequence>MDADRKLVVAQGEEVPARQTAELAQLRATSTEQLLAAARETAAAQQVRADQAVTHLDAARAEARDAINRAADAAREPDEHTRDDALTQLATITRRTR</sequence>
<keyword evidence="3" id="KW-1185">Reference proteome</keyword>
<dbReference type="KEGG" id="fri:FraEuI1c_5675"/>
<evidence type="ECO:0000313" key="3">
    <source>
        <dbReference type="Proteomes" id="UP000002484"/>
    </source>
</evidence>
<feature type="compositionally biased region" description="Polar residues" evidence="1">
    <location>
        <begin position="88"/>
        <end position="97"/>
    </location>
</feature>
<dbReference type="STRING" id="298654.FraEuI1c_5675"/>
<dbReference type="AlphaFoldDB" id="E3IUH4"/>
<feature type="region of interest" description="Disordered" evidence="1">
    <location>
        <begin position="72"/>
        <end position="97"/>
    </location>
</feature>
<dbReference type="HOGENOM" id="CLU_2342689_0_0_11"/>
<gene>
    <name evidence="2" type="ordered locus">FraEuI1c_5675</name>
</gene>
<feature type="compositionally biased region" description="Basic and acidic residues" evidence="1">
    <location>
        <begin position="72"/>
        <end position="85"/>
    </location>
</feature>
<name>E3IUH4_PSEI1</name>
<protein>
    <submittedName>
        <fullName evidence="2">Band 7 protein</fullName>
    </submittedName>
</protein>
<dbReference type="RefSeq" id="WP_013426777.1">
    <property type="nucleotide sequence ID" value="NC_014666.1"/>
</dbReference>
<organism evidence="2 3">
    <name type="scientific">Pseudofrankia inefficax (strain DSM 45817 / CECT 9037 / DDB 130130 / EuI1c)</name>
    <name type="common">Frankia inefficax</name>
    <dbReference type="NCBI Taxonomy" id="298654"/>
    <lineage>
        <taxon>Bacteria</taxon>
        <taxon>Bacillati</taxon>
        <taxon>Actinomycetota</taxon>
        <taxon>Actinomycetes</taxon>
        <taxon>Frankiales</taxon>
        <taxon>Frankiaceae</taxon>
        <taxon>Pseudofrankia</taxon>
    </lineage>
</organism>
<evidence type="ECO:0000313" key="2">
    <source>
        <dbReference type="EMBL" id="ADP83659.1"/>
    </source>
</evidence>
<dbReference type="InParanoid" id="E3IUH4"/>
<reference evidence="2 3" key="1">
    <citation type="submission" date="2010-10" db="EMBL/GenBank/DDBJ databases">
        <title>Complete sequence of Frankia sp. EuI1c.</title>
        <authorList>
            <consortium name="US DOE Joint Genome Institute"/>
            <person name="Lucas S."/>
            <person name="Copeland A."/>
            <person name="Lapidus A."/>
            <person name="Cheng J.-F."/>
            <person name="Bruce D."/>
            <person name="Goodwin L."/>
            <person name="Pitluck S."/>
            <person name="Chertkov O."/>
            <person name="Detter J.C."/>
            <person name="Han C."/>
            <person name="Tapia R."/>
            <person name="Land M."/>
            <person name="Hauser L."/>
            <person name="Jeffries C."/>
            <person name="Kyrpides N."/>
            <person name="Ivanova N."/>
            <person name="Mikhailova N."/>
            <person name="Beauchemin N."/>
            <person name="Sen A."/>
            <person name="Sur S.A."/>
            <person name="Gtari M."/>
            <person name="Wall L."/>
            <person name="Tisa L."/>
            <person name="Woyke T."/>
        </authorList>
    </citation>
    <scope>NUCLEOTIDE SEQUENCE [LARGE SCALE GENOMIC DNA]</scope>
    <source>
        <strain evidence="3">DSM 45817 / CECT 9037 / EuI1c</strain>
    </source>
</reference>
<accession>E3IUH4</accession>
<dbReference type="Proteomes" id="UP000002484">
    <property type="component" value="Chromosome"/>
</dbReference>